<dbReference type="PROSITE" id="PS50115">
    <property type="entry name" value="ARFGAP"/>
    <property type="match status" value="1"/>
</dbReference>
<evidence type="ECO:0000313" key="8">
    <source>
        <dbReference type="EMBL" id="KAJ2865692.1"/>
    </source>
</evidence>
<keyword evidence="1" id="KW-0343">GTPase activation</keyword>
<keyword evidence="9" id="KW-1185">Reference proteome</keyword>
<protein>
    <submittedName>
        <fullName evidence="8">ADP-ribosylation factor GTPase activating protein, ER-Golgi transport</fullName>
    </submittedName>
</protein>
<feature type="compositionally biased region" description="Polar residues" evidence="6">
    <location>
        <begin position="339"/>
        <end position="348"/>
    </location>
</feature>
<dbReference type="GO" id="GO:0005096">
    <property type="term" value="F:GTPase activator activity"/>
    <property type="evidence" value="ECO:0007669"/>
    <property type="project" value="UniProtKB-KW"/>
</dbReference>
<dbReference type="InterPro" id="IPR037278">
    <property type="entry name" value="ARFGAP/RecO"/>
</dbReference>
<feature type="compositionally biased region" description="Polar residues" evidence="6">
    <location>
        <begin position="202"/>
        <end position="217"/>
    </location>
</feature>
<dbReference type="GO" id="GO:0008270">
    <property type="term" value="F:zinc ion binding"/>
    <property type="evidence" value="ECO:0007669"/>
    <property type="project" value="UniProtKB-KW"/>
</dbReference>
<dbReference type="Gene3D" id="1.10.220.150">
    <property type="entry name" value="Arf GTPase activating protein"/>
    <property type="match status" value="1"/>
</dbReference>
<reference evidence="8" key="1">
    <citation type="submission" date="2022-07" db="EMBL/GenBank/DDBJ databases">
        <title>Phylogenomic reconstructions and comparative analyses of Kickxellomycotina fungi.</title>
        <authorList>
            <person name="Reynolds N.K."/>
            <person name="Stajich J.E."/>
            <person name="Barry K."/>
            <person name="Grigoriev I.V."/>
            <person name="Crous P."/>
            <person name="Smith M.E."/>
        </authorList>
    </citation>
    <scope>NUCLEOTIDE SEQUENCE</scope>
    <source>
        <strain evidence="8">RSA 476</strain>
    </source>
</reference>
<dbReference type="InterPro" id="IPR001164">
    <property type="entry name" value="ArfGAP_dom"/>
</dbReference>
<feature type="region of interest" description="Disordered" evidence="6">
    <location>
        <begin position="304"/>
        <end position="355"/>
    </location>
</feature>
<dbReference type="EMBL" id="JANBUY010000054">
    <property type="protein sequence ID" value="KAJ2865692.1"/>
    <property type="molecule type" value="Genomic_DNA"/>
</dbReference>
<dbReference type="InterPro" id="IPR038508">
    <property type="entry name" value="ArfGAP_dom_sf"/>
</dbReference>
<sequence>MATSAPTKDEIAALFKQLRAKQPENRECFDCGNKNPTWSSVTYGVYLCLDCSAVHRSMGVHISFVRSTVLDSWTWSQLRAMKVGGNGNAAVFWRQNGSARALAGGSTVDAKSKYTGRAAQLYKAHLQKLVLKDAAISVDDRVSVATTDSAVGGAPAVEDDFFAREQSEHSSRSASVEPLSGKDLAPPVVVVATYDDVTTPPAQSGISSSATPSTAGDSSIAKPAQAPVARTINASSTASAKNRASTTLSSTGKPASLGAKKLGGAMKLGGAKKLGAQPIINFEEAAARAEADAREEERLQAMRDAVNSSTAASRRNSSAATPASAASLSKTPPGASVASPASNGGNEKNNNDVDQLGVGVGRLGFGAVTSGASSTAGGFGSIGGGFGATARGTAPSVSAPAVSTSNSSSRLQSATSSASVGGAAASASRFASAKSISSDQFFDRPTTSYQSTKAGGASGELDFQELSANARDMAQRVLNSNEADTLRRMWGQGAAKLSEYLEQLQER</sequence>
<evidence type="ECO:0000313" key="9">
    <source>
        <dbReference type="Proteomes" id="UP001140074"/>
    </source>
</evidence>
<evidence type="ECO:0000256" key="5">
    <source>
        <dbReference type="PROSITE-ProRule" id="PRU00288"/>
    </source>
</evidence>
<evidence type="ECO:0000256" key="3">
    <source>
        <dbReference type="ARBA" id="ARBA00022771"/>
    </source>
</evidence>
<feature type="region of interest" description="Disordered" evidence="6">
    <location>
        <begin position="200"/>
        <end position="258"/>
    </location>
</feature>
<keyword evidence="4" id="KW-0862">Zinc</keyword>
<evidence type="ECO:0000256" key="6">
    <source>
        <dbReference type="SAM" id="MobiDB-lite"/>
    </source>
</evidence>
<dbReference type="SUPFAM" id="SSF57863">
    <property type="entry name" value="ArfGap/RecO-like zinc finger"/>
    <property type="match status" value="1"/>
</dbReference>
<dbReference type="AlphaFoldDB" id="A0A9W8ITP1"/>
<keyword evidence="2" id="KW-0479">Metal-binding</keyword>
<dbReference type="Pfam" id="PF01412">
    <property type="entry name" value="ArfGap"/>
    <property type="match status" value="1"/>
</dbReference>
<dbReference type="PANTHER" id="PTHR45686">
    <property type="entry name" value="ADP-RIBOSYLATION FACTOR GTPASE ACTIVATING PROTEIN 3, ISOFORM H-RELATED"/>
    <property type="match status" value="1"/>
</dbReference>
<dbReference type="Proteomes" id="UP001140074">
    <property type="component" value="Unassembled WGS sequence"/>
</dbReference>
<proteinExistence type="predicted"/>
<feature type="domain" description="Arf-GAP" evidence="7">
    <location>
        <begin position="12"/>
        <end position="123"/>
    </location>
</feature>
<dbReference type="PANTHER" id="PTHR45686:SF4">
    <property type="entry name" value="ADP-RIBOSYLATION FACTOR GTPASE ACTIVATING PROTEIN 3, ISOFORM H"/>
    <property type="match status" value="1"/>
</dbReference>
<comment type="caution">
    <text evidence="8">The sequence shown here is derived from an EMBL/GenBank/DDBJ whole genome shotgun (WGS) entry which is preliminary data.</text>
</comment>
<evidence type="ECO:0000256" key="2">
    <source>
        <dbReference type="ARBA" id="ARBA00022723"/>
    </source>
</evidence>
<gene>
    <name evidence="8" type="primary">GLO3</name>
    <name evidence="8" type="ORF">GGH94_002053</name>
</gene>
<dbReference type="GO" id="GO:0048205">
    <property type="term" value="P:COPI coating of Golgi vesicle"/>
    <property type="evidence" value="ECO:0007669"/>
    <property type="project" value="TreeGrafter"/>
</dbReference>
<keyword evidence="3 5" id="KW-0863">Zinc-finger</keyword>
<accession>A0A9W8ITP1</accession>
<feature type="compositionally biased region" description="Polar residues" evidence="6">
    <location>
        <begin position="232"/>
        <end position="251"/>
    </location>
</feature>
<organism evidence="8 9">
    <name type="scientific">Coemansia aciculifera</name>
    <dbReference type="NCBI Taxonomy" id="417176"/>
    <lineage>
        <taxon>Eukaryota</taxon>
        <taxon>Fungi</taxon>
        <taxon>Fungi incertae sedis</taxon>
        <taxon>Zoopagomycota</taxon>
        <taxon>Kickxellomycotina</taxon>
        <taxon>Kickxellomycetes</taxon>
        <taxon>Kickxellales</taxon>
        <taxon>Kickxellaceae</taxon>
        <taxon>Coemansia</taxon>
    </lineage>
</organism>
<evidence type="ECO:0000256" key="4">
    <source>
        <dbReference type="ARBA" id="ARBA00022833"/>
    </source>
</evidence>
<dbReference type="GO" id="GO:0000139">
    <property type="term" value="C:Golgi membrane"/>
    <property type="evidence" value="ECO:0007669"/>
    <property type="project" value="GOC"/>
</dbReference>
<dbReference type="SMART" id="SM00105">
    <property type="entry name" value="ArfGap"/>
    <property type="match status" value="1"/>
</dbReference>
<feature type="compositionally biased region" description="Low complexity" evidence="6">
    <location>
        <begin position="305"/>
        <end position="329"/>
    </location>
</feature>
<evidence type="ECO:0000256" key="1">
    <source>
        <dbReference type="ARBA" id="ARBA00022468"/>
    </source>
</evidence>
<dbReference type="PRINTS" id="PR00405">
    <property type="entry name" value="REVINTRACTNG"/>
</dbReference>
<name>A0A9W8ITP1_9FUNG</name>
<dbReference type="CDD" id="cd08831">
    <property type="entry name" value="ArfGap_ArfGap2_3_like"/>
    <property type="match status" value="1"/>
</dbReference>
<evidence type="ECO:0000259" key="7">
    <source>
        <dbReference type="PROSITE" id="PS50115"/>
    </source>
</evidence>